<dbReference type="InterPro" id="IPR032710">
    <property type="entry name" value="NTF2-like_dom_sf"/>
</dbReference>
<comment type="caution">
    <text evidence="6">The sequence shown here is derived from an EMBL/GenBank/DDBJ whole genome shotgun (WGS) entry which is preliminary data.</text>
</comment>
<feature type="compositionally biased region" description="Basic and acidic residues" evidence="3">
    <location>
        <begin position="182"/>
        <end position="196"/>
    </location>
</feature>
<dbReference type="CDD" id="cd00780">
    <property type="entry name" value="NTF2"/>
    <property type="match status" value="1"/>
</dbReference>
<feature type="region of interest" description="Disordered" evidence="3">
    <location>
        <begin position="145"/>
        <end position="196"/>
    </location>
</feature>
<feature type="compositionally biased region" description="Low complexity" evidence="3">
    <location>
        <begin position="298"/>
        <end position="313"/>
    </location>
</feature>
<evidence type="ECO:0000256" key="2">
    <source>
        <dbReference type="PROSITE-ProRule" id="PRU00176"/>
    </source>
</evidence>
<dbReference type="PROSITE" id="PS50102">
    <property type="entry name" value="RRM"/>
    <property type="match status" value="1"/>
</dbReference>
<gene>
    <name evidence="6" type="ORF">RNJ44_00413</name>
</gene>
<feature type="compositionally biased region" description="Basic and acidic residues" evidence="3">
    <location>
        <begin position="224"/>
        <end position="297"/>
    </location>
</feature>
<dbReference type="InterPro" id="IPR018222">
    <property type="entry name" value="Nuclear_transport_factor_2_euk"/>
</dbReference>
<protein>
    <submittedName>
        <fullName evidence="6">UBP3-associated protein BRE5</fullName>
    </submittedName>
</protein>
<feature type="domain" description="RRM" evidence="4">
    <location>
        <begin position="396"/>
        <end position="472"/>
    </location>
</feature>
<feature type="compositionally biased region" description="Polar residues" evidence="3">
    <location>
        <begin position="314"/>
        <end position="332"/>
    </location>
</feature>
<feature type="domain" description="NTF2" evidence="5">
    <location>
        <begin position="9"/>
        <end position="141"/>
    </location>
</feature>
<evidence type="ECO:0000313" key="6">
    <source>
        <dbReference type="EMBL" id="KAL3231378.1"/>
    </source>
</evidence>
<dbReference type="PROSITE" id="PS50177">
    <property type="entry name" value="NTF2_DOMAIN"/>
    <property type="match status" value="1"/>
</dbReference>
<dbReference type="EMBL" id="JBEVYD010000007">
    <property type="protein sequence ID" value="KAL3231378.1"/>
    <property type="molecule type" value="Genomic_DNA"/>
</dbReference>
<feature type="compositionally biased region" description="Basic and acidic residues" evidence="3">
    <location>
        <begin position="360"/>
        <end position="377"/>
    </location>
</feature>
<evidence type="ECO:0000256" key="3">
    <source>
        <dbReference type="SAM" id="MobiDB-lite"/>
    </source>
</evidence>
<evidence type="ECO:0000259" key="4">
    <source>
        <dbReference type="PROSITE" id="PS50102"/>
    </source>
</evidence>
<reference evidence="6 7" key="1">
    <citation type="submission" date="2024-05" db="EMBL/GenBank/DDBJ databases">
        <title>Long read based assembly of the Candida bracarensis genome reveals expanded adhesin content.</title>
        <authorList>
            <person name="Marcet-Houben M."/>
            <person name="Ksiezopolska E."/>
            <person name="Gabaldon T."/>
        </authorList>
    </citation>
    <scope>NUCLEOTIDE SEQUENCE [LARGE SCALE GENOMIC DNA]</scope>
    <source>
        <strain evidence="6 7">CBM6</strain>
    </source>
</reference>
<dbReference type="Pfam" id="PF02136">
    <property type="entry name" value="NTF2"/>
    <property type="match status" value="1"/>
</dbReference>
<dbReference type="PANTHER" id="PTHR10693:SF20">
    <property type="entry name" value="AT27578P"/>
    <property type="match status" value="1"/>
</dbReference>
<feature type="region of interest" description="Disordered" evidence="3">
    <location>
        <begin position="464"/>
        <end position="503"/>
    </location>
</feature>
<dbReference type="InterPro" id="IPR000504">
    <property type="entry name" value="RRM_dom"/>
</dbReference>
<evidence type="ECO:0000313" key="7">
    <source>
        <dbReference type="Proteomes" id="UP001623330"/>
    </source>
</evidence>
<name>A0ABR4NSH1_9SACH</name>
<feature type="compositionally biased region" description="Basic residues" evidence="3">
    <location>
        <begin position="493"/>
        <end position="503"/>
    </location>
</feature>
<sequence>MGTPTIQEISYAFLRTYYERMNKNPSKMSNLYSNTAELTHISYQAKIDEDSDVLPTVKLTGKDNISKFFVRNEQKVNDLKVRLETCDFQTTGLNHKGILIIVTGEMFWTGTPTYRFCQTFILNPTHASSDSYDITNDIIRFISDSPIPIPTPKASNREEAKGNIGHSVKKTESLHESPLSKPEVEETKLAEATKEDQKIIAKKESVPVTNMEEKEVPKKAEVLKTEPVKEKKIEEKYLDEKRQDEKKQDEKKQDEKKQDEKKQDEKKQEDKEELKKVEEKKPQENGAEKEDSKENGTNKKSTNSSPSASTLSSQAQSKMTWASKLSQDTAVNTKAGFVKNEPIQTVKVEVSTESSPEVNGSKKNDRKLDMATRKENSSSKSKKKPVFCTVNENGFFPIYIRGTAGLKEDRLRNTLESTYGPVKKITMAENFSVVDFELQKSQTEAIETKKIVVDGIEIYMERKTIKKTPSSSSSSNASTSSTSPPGFTNVQKVYRKHSVKKKD</sequence>
<feature type="region of interest" description="Disordered" evidence="3">
    <location>
        <begin position="224"/>
        <end position="383"/>
    </location>
</feature>
<evidence type="ECO:0000256" key="1">
    <source>
        <dbReference type="ARBA" id="ARBA00022884"/>
    </source>
</evidence>
<evidence type="ECO:0000259" key="5">
    <source>
        <dbReference type="PROSITE" id="PS50177"/>
    </source>
</evidence>
<keyword evidence="1 2" id="KW-0694">RNA-binding</keyword>
<proteinExistence type="predicted"/>
<dbReference type="Proteomes" id="UP001623330">
    <property type="component" value="Unassembled WGS sequence"/>
</dbReference>
<dbReference type="PANTHER" id="PTHR10693">
    <property type="entry name" value="RAS GTPASE-ACTIVATING PROTEIN-BINDING PROTEIN"/>
    <property type="match status" value="1"/>
</dbReference>
<feature type="compositionally biased region" description="Low complexity" evidence="3">
    <location>
        <begin position="468"/>
        <end position="485"/>
    </location>
</feature>
<accession>A0ABR4NSH1</accession>
<organism evidence="6 7">
    <name type="scientific">Nakaseomyces bracarensis</name>
    <dbReference type="NCBI Taxonomy" id="273131"/>
    <lineage>
        <taxon>Eukaryota</taxon>
        <taxon>Fungi</taxon>
        <taxon>Dikarya</taxon>
        <taxon>Ascomycota</taxon>
        <taxon>Saccharomycotina</taxon>
        <taxon>Saccharomycetes</taxon>
        <taxon>Saccharomycetales</taxon>
        <taxon>Saccharomycetaceae</taxon>
        <taxon>Nakaseomyces</taxon>
    </lineage>
</organism>
<dbReference type="Gene3D" id="3.10.450.50">
    <property type="match status" value="1"/>
</dbReference>
<dbReference type="InterPro" id="IPR039539">
    <property type="entry name" value="Ras_GTPase_bind_prot"/>
</dbReference>
<dbReference type="SUPFAM" id="SSF54427">
    <property type="entry name" value="NTF2-like"/>
    <property type="match status" value="1"/>
</dbReference>
<keyword evidence="7" id="KW-1185">Reference proteome</keyword>
<dbReference type="InterPro" id="IPR002075">
    <property type="entry name" value="NTF2_dom"/>
</dbReference>